<reference evidence="1 2" key="1">
    <citation type="submission" date="2005-09" db="EMBL/GenBank/DDBJ databases">
        <authorList>
            <person name="Mural R.J."/>
            <person name="Li P.W."/>
            <person name="Adams M.D."/>
            <person name="Amanatides P.G."/>
            <person name="Baden-Tillson H."/>
            <person name="Barnstead M."/>
            <person name="Chin S.H."/>
            <person name="Dew I."/>
            <person name="Evans C.A."/>
            <person name="Ferriera S."/>
            <person name="Flanigan M."/>
            <person name="Fosler C."/>
            <person name="Glodek A."/>
            <person name="Gu Z."/>
            <person name="Holt R.A."/>
            <person name="Jennings D."/>
            <person name="Kraft C.L."/>
            <person name="Lu F."/>
            <person name="Nguyen T."/>
            <person name="Nusskern D.R."/>
            <person name="Pfannkoch C.M."/>
            <person name="Sitter C."/>
            <person name="Sutton G.G."/>
            <person name="Venter J.C."/>
            <person name="Wang Z."/>
            <person name="Woodage T."/>
            <person name="Zheng X.H."/>
            <person name="Zhong F."/>
        </authorList>
    </citation>
    <scope>NUCLEOTIDE SEQUENCE [LARGE SCALE GENOMIC DNA]</scope>
    <source>
        <strain>BN</strain>
        <strain evidence="2">Sprague-Dawley</strain>
    </source>
</reference>
<organism evidence="1 2">
    <name type="scientific">Rattus norvegicus</name>
    <name type="common">Rat</name>
    <dbReference type="NCBI Taxonomy" id="10116"/>
    <lineage>
        <taxon>Eukaryota</taxon>
        <taxon>Metazoa</taxon>
        <taxon>Chordata</taxon>
        <taxon>Craniata</taxon>
        <taxon>Vertebrata</taxon>
        <taxon>Euteleostomi</taxon>
        <taxon>Mammalia</taxon>
        <taxon>Eutheria</taxon>
        <taxon>Euarchontoglires</taxon>
        <taxon>Glires</taxon>
        <taxon>Rodentia</taxon>
        <taxon>Myomorpha</taxon>
        <taxon>Muroidea</taxon>
        <taxon>Muridae</taxon>
        <taxon>Murinae</taxon>
        <taxon>Rattus</taxon>
    </lineage>
</organism>
<evidence type="ECO:0000313" key="1">
    <source>
        <dbReference type="EMBL" id="EDM17609.1"/>
    </source>
</evidence>
<accession>A6I8S1</accession>
<evidence type="ECO:0000313" key="2">
    <source>
        <dbReference type="Proteomes" id="UP000234681"/>
    </source>
</evidence>
<protein>
    <submittedName>
        <fullName evidence="1">RCG39315</fullName>
    </submittedName>
</protein>
<gene>
    <name evidence="1" type="ORF">rCG_39315</name>
</gene>
<sequence length="14" mass="1670">MVQSFVRFCLLHCS</sequence>
<proteinExistence type="predicted"/>
<dbReference type="Proteomes" id="UP000234681">
    <property type="component" value="Chromosome 1"/>
</dbReference>
<name>A6I8S1_RAT</name>
<dbReference type="EMBL" id="CH473956">
    <property type="protein sequence ID" value="EDM17609.1"/>
    <property type="molecule type" value="Genomic_DNA"/>
</dbReference>